<reference evidence="3" key="1">
    <citation type="submission" date="2024-07" db="EMBL/GenBank/DDBJ databases">
        <authorList>
            <person name="Kim Y.J."/>
            <person name="Jeong J.Y."/>
        </authorList>
    </citation>
    <scope>NUCLEOTIDE SEQUENCE</scope>
    <source>
        <strain evidence="3">GIHE-MW2</strain>
    </source>
</reference>
<keyword evidence="3" id="KW-0808">Transferase</keyword>
<dbReference type="GO" id="GO:0008168">
    <property type="term" value="F:methyltransferase activity"/>
    <property type="evidence" value="ECO:0007669"/>
    <property type="project" value="UniProtKB-KW"/>
</dbReference>
<dbReference type="RefSeq" id="WP_242049669.1">
    <property type="nucleotide sequence ID" value="NZ_CP159837.1"/>
</dbReference>
<feature type="compositionally biased region" description="Low complexity" evidence="1">
    <location>
        <begin position="1"/>
        <end position="23"/>
    </location>
</feature>
<proteinExistence type="predicted"/>
<evidence type="ECO:0000256" key="1">
    <source>
        <dbReference type="SAM" id="MobiDB-lite"/>
    </source>
</evidence>
<protein>
    <submittedName>
        <fullName evidence="3">Class I SAM-dependent methyltransferase</fullName>
        <ecNumber evidence="3">2.1.-.-</ecNumber>
    </submittedName>
</protein>
<dbReference type="CDD" id="cd02440">
    <property type="entry name" value="AdoMet_MTases"/>
    <property type="match status" value="1"/>
</dbReference>
<dbReference type="EMBL" id="CP159837">
    <property type="protein sequence ID" value="XCM38756.1"/>
    <property type="molecule type" value="Genomic_DNA"/>
</dbReference>
<keyword evidence="3" id="KW-0489">Methyltransferase</keyword>
<dbReference type="EC" id="2.1.-.-" evidence="3"/>
<feature type="domain" description="Methyltransferase" evidence="2">
    <location>
        <begin position="172"/>
        <end position="271"/>
    </location>
</feature>
<dbReference type="GO" id="GO:0032259">
    <property type="term" value="P:methylation"/>
    <property type="evidence" value="ECO:0007669"/>
    <property type="project" value="UniProtKB-KW"/>
</dbReference>
<dbReference type="Gene3D" id="3.40.50.150">
    <property type="entry name" value="Vaccinia Virus protein VP39"/>
    <property type="match status" value="1"/>
</dbReference>
<accession>A0AAU8JIY7</accession>
<evidence type="ECO:0000313" key="3">
    <source>
        <dbReference type="EMBL" id="XCM38756.1"/>
    </source>
</evidence>
<dbReference type="InterPro" id="IPR041698">
    <property type="entry name" value="Methyltransf_25"/>
</dbReference>
<dbReference type="AlphaFoldDB" id="A0AAU8JIY7"/>
<name>A0AAU8JIY7_9CYAN</name>
<dbReference type="Pfam" id="PF13649">
    <property type="entry name" value="Methyltransf_25"/>
    <property type="match status" value="1"/>
</dbReference>
<dbReference type="SUPFAM" id="SSF53335">
    <property type="entry name" value="S-adenosyl-L-methionine-dependent methyltransferases"/>
    <property type="match status" value="1"/>
</dbReference>
<organism evidence="3">
    <name type="scientific">Planktothricoides raciborskii GIHE-MW2</name>
    <dbReference type="NCBI Taxonomy" id="2792601"/>
    <lineage>
        <taxon>Bacteria</taxon>
        <taxon>Bacillati</taxon>
        <taxon>Cyanobacteriota</taxon>
        <taxon>Cyanophyceae</taxon>
        <taxon>Oscillatoriophycideae</taxon>
        <taxon>Oscillatoriales</taxon>
        <taxon>Oscillatoriaceae</taxon>
        <taxon>Planktothricoides</taxon>
    </lineage>
</organism>
<dbReference type="InterPro" id="IPR029063">
    <property type="entry name" value="SAM-dependent_MTases_sf"/>
</dbReference>
<evidence type="ECO:0000259" key="2">
    <source>
        <dbReference type="Pfam" id="PF13649"/>
    </source>
</evidence>
<sequence length="374" mass="42046">MFDANLSEISSENSSEIPSEIPAPELPQPRQKPMLKEAVWRELQERFVARGQVTMPCVPGMLHNCLDRIAGIFQSIGAKVDSEAVSEIPRNLALKLQEGFDASVHSTLFFQYEPVEPPGDGLRFDIKIQVGTIAQQYQKWLDNREPPLFGTHPDAKLMAVAAALGEPSQVPVLDVGAGTGRNTIPLAQAGYPVDAVELTPEFVQQMKSQAQELGLPVRVFLGDILAPREVKLRPAHYRLVVLAEVVASHFKNVEQLRLLLARMADCLQSGGLLLFSMFLTVDDYEPNEVARQLSQVNWSCLFTRQDLAEAITQLPLEILADESVVEYEKKHQPIEAWPPTGWFIKWCEGENLFPLKDRDFKSPLELRWILCRRK</sequence>
<feature type="region of interest" description="Disordered" evidence="1">
    <location>
        <begin position="1"/>
        <end position="30"/>
    </location>
</feature>
<gene>
    <name evidence="3" type="ORF">ABWT76_001628</name>
</gene>